<dbReference type="Proteomes" id="UP000664534">
    <property type="component" value="Unassembled WGS sequence"/>
</dbReference>
<sequence>MSGPIAGVVPASLSFLAIYNPSLSKSDDTFHEQIVYYYSKSGSARRSGKANENGDGDDTKEERNEKERQIGLAQGMVEFAKSFSNGKAVDSIETERSRIILHELETDWWLLASVDLTRLPSSSETITKNQAQNVAIPIEYSAREVCPPALLLQQILRAHQIFLLHQASSIADLYTRVGRPKLCTSLKWFWDVFIWSWDVLLHGNPAVDIFNGLKLAAGGELGIGVGEEDWGSGEREVLEGFIGRTEGLVDLVVSRFGGSSRTSRIPSTSSSATPSSQDTNPDWQASGERIPGPADGIIFSGIGALNRTSVRNISSWMEWLYMYGRDSYGVRDNPSSAPRRKRRKVQPHSQEYKTPSQGLQKQQKRSDSVLSHGQGSSPSDQVTGIPASLLTPPSMRERQNRNTSSVSKDVERNDGQSAANSISQDSTYGTETMVKYLTLGVYGSSWGIPSGRPPLNQRVSSLRNENSSKDKQPTSIGKDGTETDLETPGGTFLIGLQGQLEEDLQISEDEQETGVGTGGEIVSEEGTILKNRIVVRTLYVERARREPDNSDRVQDTPGIEINHDRLRVVVYVQQPFIFTFLFELQTDALAMTSFYRSLHHQLGPLQRPLLASTSPSKVSERLWEAASPKSTASTKSSQPICDLVYDPARLTVHTTIPNIPEPGPYPRDRQEALPWTRVEALSVHSQILNTYSSTRQHTTEQERTSKTSRQWWVVWMRLPQTSPARGIGSDAYREAFLIRKASDYVPPAARKSSGRFGREVSGSSAAVGWGPGKLAEGIGIDARQYIEGLLSLNR</sequence>
<feature type="domain" description="CCZ1/INTU/HSP4 first Longin" evidence="3">
    <location>
        <begin position="14"/>
        <end position="122"/>
    </location>
</feature>
<feature type="region of interest" description="Disordered" evidence="2">
    <location>
        <begin position="258"/>
        <end position="290"/>
    </location>
</feature>
<dbReference type="Pfam" id="PF19031">
    <property type="entry name" value="Intu_longin_1"/>
    <property type="match status" value="1"/>
</dbReference>
<evidence type="ECO:0000313" key="5">
    <source>
        <dbReference type="Proteomes" id="UP000664534"/>
    </source>
</evidence>
<dbReference type="PANTHER" id="PTHR13056">
    <property type="entry name" value="VACUOLAR FUSION PROTEIN CCZ1 HOMOLOG-RELATED"/>
    <property type="match status" value="1"/>
</dbReference>
<feature type="region of interest" description="Disordered" evidence="2">
    <location>
        <begin position="447"/>
        <end position="488"/>
    </location>
</feature>
<feature type="compositionally biased region" description="Polar residues" evidence="2">
    <location>
        <begin position="368"/>
        <end position="382"/>
    </location>
</feature>
<organism evidence="4 5">
    <name type="scientific">Imshaugia aleurites</name>
    <dbReference type="NCBI Taxonomy" id="172621"/>
    <lineage>
        <taxon>Eukaryota</taxon>
        <taxon>Fungi</taxon>
        <taxon>Dikarya</taxon>
        <taxon>Ascomycota</taxon>
        <taxon>Pezizomycotina</taxon>
        <taxon>Lecanoromycetes</taxon>
        <taxon>OSLEUM clade</taxon>
        <taxon>Lecanoromycetidae</taxon>
        <taxon>Lecanorales</taxon>
        <taxon>Lecanorineae</taxon>
        <taxon>Parmeliaceae</taxon>
        <taxon>Imshaugia</taxon>
    </lineage>
</organism>
<reference evidence="4" key="1">
    <citation type="submission" date="2021-03" db="EMBL/GenBank/DDBJ databases">
        <authorList>
            <person name="Tagirdzhanova G."/>
        </authorList>
    </citation>
    <scope>NUCLEOTIDE SEQUENCE</scope>
</reference>
<feature type="compositionally biased region" description="Low complexity" evidence="2">
    <location>
        <begin position="259"/>
        <end position="276"/>
    </location>
</feature>
<feature type="region of interest" description="Disordered" evidence="2">
    <location>
        <begin position="328"/>
        <end position="424"/>
    </location>
</feature>
<dbReference type="InterPro" id="IPR013176">
    <property type="entry name" value="Ccz1"/>
</dbReference>
<dbReference type="GO" id="GO:0035658">
    <property type="term" value="C:Mon1-Ccz1 complex"/>
    <property type="evidence" value="ECO:0007669"/>
    <property type="project" value="InterPro"/>
</dbReference>
<dbReference type="PANTHER" id="PTHR13056:SF0">
    <property type="entry name" value="VACUOLAR FUSION PROTEIN CCZ1 HOMOLOG-RELATED"/>
    <property type="match status" value="1"/>
</dbReference>
<dbReference type="EMBL" id="CAJPDT010000011">
    <property type="protein sequence ID" value="CAF9913328.1"/>
    <property type="molecule type" value="Genomic_DNA"/>
</dbReference>
<keyword evidence="5" id="KW-1185">Reference proteome</keyword>
<dbReference type="InterPro" id="IPR043987">
    <property type="entry name" value="CCZ1/INTU/HSP4_longin_1"/>
</dbReference>
<feature type="compositionally biased region" description="Polar residues" evidence="2">
    <location>
        <begin position="347"/>
        <end position="361"/>
    </location>
</feature>
<dbReference type="GO" id="GO:0016192">
    <property type="term" value="P:vesicle-mediated transport"/>
    <property type="evidence" value="ECO:0007669"/>
    <property type="project" value="InterPro"/>
</dbReference>
<feature type="compositionally biased region" description="Polar residues" evidence="2">
    <location>
        <begin position="415"/>
        <end position="424"/>
    </location>
</feature>
<comment type="similarity">
    <text evidence="1">Belongs to the CCZ1 family.</text>
</comment>
<evidence type="ECO:0000259" key="3">
    <source>
        <dbReference type="Pfam" id="PF19031"/>
    </source>
</evidence>
<comment type="caution">
    <text evidence="4">The sequence shown here is derived from an EMBL/GenBank/DDBJ whole genome shotgun (WGS) entry which is preliminary data.</text>
</comment>
<name>A0A8H3ICH3_9LECA</name>
<dbReference type="OrthoDB" id="240546at2759"/>
<evidence type="ECO:0000256" key="1">
    <source>
        <dbReference type="ARBA" id="ARBA00005352"/>
    </source>
</evidence>
<evidence type="ECO:0000313" key="4">
    <source>
        <dbReference type="EMBL" id="CAF9913328.1"/>
    </source>
</evidence>
<gene>
    <name evidence="4" type="ORF">IMSHALPRED_000978</name>
</gene>
<dbReference type="AlphaFoldDB" id="A0A8H3ICH3"/>
<accession>A0A8H3ICH3</accession>
<evidence type="ECO:0000256" key="2">
    <source>
        <dbReference type="SAM" id="MobiDB-lite"/>
    </source>
</evidence>
<proteinExistence type="inferred from homology"/>
<protein>
    <recommendedName>
        <fullName evidence="3">CCZ1/INTU/HSP4 first Longin domain-containing protein</fullName>
    </recommendedName>
</protein>
<feature type="region of interest" description="Disordered" evidence="2">
    <location>
        <begin position="44"/>
        <end position="67"/>
    </location>
</feature>